<dbReference type="Gene3D" id="3.40.50.300">
    <property type="entry name" value="P-loop containing nucleotide triphosphate hydrolases"/>
    <property type="match status" value="1"/>
</dbReference>
<dbReference type="InterPro" id="IPR051396">
    <property type="entry name" value="Bact_Antivir_Def_Nuclease"/>
</dbReference>
<dbReference type="RefSeq" id="WP_077538736.1">
    <property type="nucleotide sequence ID" value="NZ_CP019633.1"/>
</dbReference>
<dbReference type="Pfam" id="PF02463">
    <property type="entry name" value="SMC_N"/>
    <property type="match status" value="1"/>
</dbReference>
<name>A0A1Q2HME9_9BACT</name>
<sequence>MKIDRISLRNFRLASEVNLEFDKRLNVFVGVNGSGKSTILDALSLALSWLVSKSKAGKKTGQKIDETDIRFNEKSCSILAYAHHDKKTFKWQVNKSRKENLKNEISEINPLIDCFQKEGSFPAVCYYPVERSITEKISGSLKPGVYPPEVIKSSLLGKVDYNLLFNWIREREDLLNQKLAEAYRKHRNNPSQMEIEPDRQYEAVKKTIETFVPEVSNIKVDRESYSAGGASLVMEKAGETLSFDQLSGGEKNLIALAGDIAMRLVNSAPECKNPLENEGIILIDEIDLHLHPSWQRTVIPNLLEAFPNCQFFISTHSPQVISNVRKTNQVFCLRQLEDGLESSHPVSAGNAPYGMSIDRVVELVMDDEARPKEVSEKLSSVFRLIEWKKFDQAKSILNELKKDMPSEDPEIMRADTLIRMEEIRN</sequence>
<dbReference type="SUPFAM" id="SSF52540">
    <property type="entry name" value="P-loop containing nucleoside triphosphate hydrolases"/>
    <property type="match status" value="1"/>
</dbReference>
<keyword evidence="3" id="KW-1185">Reference proteome</keyword>
<dbReference type="InterPro" id="IPR027417">
    <property type="entry name" value="P-loop_NTPase"/>
</dbReference>
<dbReference type="InterPro" id="IPR003395">
    <property type="entry name" value="RecF/RecN/SMC_N"/>
</dbReference>
<gene>
    <name evidence="2" type="ORF">L21SP3_00221</name>
</gene>
<feature type="domain" description="RecF/RecN/SMC N-terminal" evidence="1">
    <location>
        <begin position="3"/>
        <end position="332"/>
    </location>
</feature>
<proteinExistence type="predicted"/>
<reference evidence="3" key="1">
    <citation type="submission" date="2017-02" db="EMBL/GenBank/DDBJ databases">
        <title>Comparative genomics and description of representatives of a novel lineage of planctomycetes thriving in anoxic sediments.</title>
        <authorList>
            <person name="Spring S."/>
            <person name="Bunk B."/>
            <person name="Sproer C."/>
            <person name="Klenk H.-P."/>
        </authorList>
    </citation>
    <scope>NUCLEOTIDE SEQUENCE [LARGE SCALE GENOMIC DNA]</scope>
    <source>
        <strain evidence="3">L21-RPul-D3</strain>
    </source>
</reference>
<evidence type="ECO:0000259" key="1">
    <source>
        <dbReference type="Pfam" id="PF02463"/>
    </source>
</evidence>
<evidence type="ECO:0000313" key="3">
    <source>
        <dbReference type="Proteomes" id="UP000188273"/>
    </source>
</evidence>
<accession>A0A1Q2HME9</accession>
<dbReference type="OrthoDB" id="285539at2"/>
<dbReference type="PANTHER" id="PTHR43581:SF2">
    <property type="entry name" value="EXCINUCLEASE ATPASE SUBUNIT"/>
    <property type="match status" value="1"/>
</dbReference>
<dbReference type="PANTHER" id="PTHR43581">
    <property type="entry name" value="ATP/GTP PHOSPHATASE"/>
    <property type="match status" value="1"/>
</dbReference>
<dbReference type="AlphaFoldDB" id="A0A1Q2HME9"/>
<protein>
    <submittedName>
        <fullName evidence="2">Recombination protein F</fullName>
    </submittedName>
</protein>
<dbReference type="STRING" id="1940790.L21SP3_00221"/>
<dbReference type="Proteomes" id="UP000188273">
    <property type="component" value="Chromosome"/>
</dbReference>
<evidence type="ECO:0000313" key="2">
    <source>
        <dbReference type="EMBL" id="AQQ08445.1"/>
    </source>
</evidence>
<organism evidence="2 3">
    <name type="scientific">Sedimentisphaera cyanobacteriorum</name>
    <dbReference type="NCBI Taxonomy" id="1940790"/>
    <lineage>
        <taxon>Bacteria</taxon>
        <taxon>Pseudomonadati</taxon>
        <taxon>Planctomycetota</taxon>
        <taxon>Phycisphaerae</taxon>
        <taxon>Sedimentisphaerales</taxon>
        <taxon>Sedimentisphaeraceae</taxon>
        <taxon>Sedimentisphaera</taxon>
    </lineage>
</organism>
<dbReference type="KEGG" id="pbu:L21SP3_00221"/>
<dbReference type="EMBL" id="CP019633">
    <property type="protein sequence ID" value="AQQ08445.1"/>
    <property type="molecule type" value="Genomic_DNA"/>
</dbReference>